<evidence type="ECO:0000313" key="1">
    <source>
        <dbReference type="EMBL" id="KAJ8049628.1"/>
    </source>
</evidence>
<proteinExistence type="predicted"/>
<reference evidence="1" key="1">
    <citation type="submission" date="2021-10" db="EMBL/GenBank/DDBJ databases">
        <title>Tropical sea cucumber genome reveals ecological adaptation and Cuvierian tubules defense mechanism.</title>
        <authorList>
            <person name="Chen T."/>
        </authorList>
    </citation>
    <scope>NUCLEOTIDE SEQUENCE</scope>
    <source>
        <strain evidence="1">Nanhai2018</strain>
        <tissue evidence="1">Muscle</tissue>
    </source>
</reference>
<evidence type="ECO:0000313" key="2">
    <source>
        <dbReference type="Proteomes" id="UP001152320"/>
    </source>
</evidence>
<comment type="caution">
    <text evidence="1">The sequence shown here is derived from an EMBL/GenBank/DDBJ whole genome shotgun (WGS) entry which is preliminary data.</text>
</comment>
<name>A0A9Q1CRN4_HOLLE</name>
<dbReference type="AlphaFoldDB" id="A0A9Q1CRN4"/>
<organism evidence="1 2">
    <name type="scientific">Holothuria leucospilota</name>
    <name type="common">Black long sea cucumber</name>
    <name type="synonym">Mertensiothuria leucospilota</name>
    <dbReference type="NCBI Taxonomy" id="206669"/>
    <lineage>
        <taxon>Eukaryota</taxon>
        <taxon>Metazoa</taxon>
        <taxon>Echinodermata</taxon>
        <taxon>Eleutherozoa</taxon>
        <taxon>Echinozoa</taxon>
        <taxon>Holothuroidea</taxon>
        <taxon>Aspidochirotacea</taxon>
        <taxon>Aspidochirotida</taxon>
        <taxon>Holothuriidae</taxon>
        <taxon>Holothuria</taxon>
    </lineage>
</organism>
<sequence length="54" mass="6242">MKVSPNCEDLVPLLHMKIDFCLTSSFKGWRVICFKLPRHSSPPFKPEVTNVVLR</sequence>
<dbReference type="Proteomes" id="UP001152320">
    <property type="component" value="Chromosome 1"/>
</dbReference>
<keyword evidence="2" id="KW-1185">Reference proteome</keyword>
<dbReference type="EMBL" id="JAIZAY010000001">
    <property type="protein sequence ID" value="KAJ8049628.1"/>
    <property type="molecule type" value="Genomic_DNA"/>
</dbReference>
<protein>
    <submittedName>
        <fullName evidence="1">Uncharacterized protein</fullName>
    </submittedName>
</protein>
<gene>
    <name evidence="1" type="ORF">HOLleu_02457</name>
</gene>
<accession>A0A9Q1CRN4</accession>